<dbReference type="PROSITE" id="PS00065">
    <property type="entry name" value="D_2_HYDROXYACID_DH_1"/>
    <property type="match status" value="1"/>
</dbReference>
<sequence>MDERGGPLVAVILATSRSFGDGDRDLTTELTEQGHTVLRGPSGHDIGALAGALSKADAWVAGTGPVSARHMDAAPGLRVIARYGVGFEAVDVAAAAQRGIVVTNTPGANSDAVADHAVALMLAALRSITAGDRGVRAGDWSVIRGRQLGSQRVGIVGFGRIGRGVAQRLSGFGGTVVAHDPFLDEDAYTAAGVVGASLDDIGRASDIVSLHAPGGRTIIDTDWLDRLDHPITLINTARPDLIDEEALADALRDGRVRAFAADTLLGDTAASESPLLADDLADRVTVTPHFGAQTVEAVDGMGSIAVDNALAVLEGRQPPNPVPGSHPVSASTT</sequence>
<dbReference type="InterPro" id="IPR036291">
    <property type="entry name" value="NAD(P)-bd_dom_sf"/>
</dbReference>
<dbReference type="InterPro" id="IPR006140">
    <property type="entry name" value="D-isomer_DH_NAD-bd"/>
</dbReference>
<dbReference type="Proteomes" id="UP000824005">
    <property type="component" value="Unassembled WGS sequence"/>
</dbReference>
<feature type="domain" description="D-isomer specific 2-hydroxyacid dehydrogenase NAD-binding" evidence="5">
    <location>
        <begin position="118"/>
        <end position="291"/>
    </location>
</feature>
<keyword evidence="2 3" id="KW-0560">Oxidoreductase</keyword>
<protein>
    <submittedName>
        <fullName evidence="6">Hydroxyacid dehydrogenase</fullName>
    </submittedName>
</protein>
<dbReference type="SUPFAM" id="SSF52283">
    <property type="entry name" value="Formate/glycerate dehydrogenase catalytic domain-like"/>
    <property type="match status" value="1"/>
</dbReference>
<organism evidence="6 7">
    <name type="scientific">Candidatus Agrococcus pullicola</name>
    <dbReference type="NCBI Taxonomy" id="2838429"/>
    <lineage>
        <taxon>Bacteria</taxon>
        <taxon>Bacillati</taxon>
        <taxon>Actinomycetota</taxon>
        <taxon>Actinomycetes</taxon>
        <taxon>Micrococcales</taxon>
        <taxon>Microbacteriaceae</taxon>
        <taxon>Agrococcus</taxon>
    </lineage>
</organism>
<dbReference type="InterPro" id="IPR029752">
    <property type="entry name" value="D-isomer_DH_CS1"/>
</dbReference>
<dbReference type="Pfam" id="PF00389">
    <property type="entry name" value="2-Hacid_dh"/>
    <property type="match status" value="1"/>
</dbReference>
<feature type="domain" description="D-isomer specific 2-hydroxyacid dehydrogenase catalytic" evidence="4">
    <location>
        <begin position="48"/>
        <end position="322"/>
    </location>
</feature>
<dbReference type="Gene3D" id="3.40.50.720">
    <property type="entry name" value="NAD(P)-binding Rossmann-like Domain"/>
    <property type="match status" value="2"/>
</dbReference>
<evidence type="ECO:0000259" key="4">
    <source>
        <dbReference type="Pfam" id="PF00389"/>
    </source>
</evidence>
<dbReference type="InterPro" id="IPR050223">
    <property type="entry name" value="D-isomer_2-hydroxyacid_DH"/>
</dbReference>
<dbReference type="Pfam" id="PF02826">
    <property type="entry name" value="2-Hacid_dh_C"/>
    <property type="match status" value="1"/>
</dbReference>
<dbReference type="EMBL" id="DXDC01000473">
    <property type="protein sequence ID" value="HIY67701.1"/>
    <property type="molecule type" value="Genomic_DNA"/>
</dbReference>
<dbReference type="GO" id="GO:0051287">
    <property type="term" value="F:NAD binding"/>
    <property type="evidence" value="ECO:0007669"/>
    <property type="project" value="InterPro"/>
</dbReference>
<gene>
    <name evidence="6" type="ORF">H9830_15655</name>
</gene>
<evidence type="ECO:0000256" key="1">
    <source>
        <dbReference type="ARBA" id="ARBA00005854"/>
    </source>
</evidence>
<dbReference type="GO" id="GO:0005829">
    <property type="term" value="C:cytosol"/>
    <property type="evidence" value="ECO:0007669"/>
    <property type="project" value="TreeGrafter"/>
</dbReference>
<name>A0A9D1YYL3_9MICO</name>
<dbReference type="SUPFAM" id="SSF51735">
    <property type="entry name" value="NAD(P)-binding Rossmann-fold domains"/>
    <property type="match status" value="1"/>
</dbReference>
<accession>A0A9D1YYL3</accession>
<evidence type="ECO:0000256" key="2">
    <source>
        <dbReference type="ARBA" id="ARBA00023002"/>
    </source>
</evidence>
<comment type="similarity">
    <text evidence="1 3">Belongs to the D-isomer specific 2-hydroxyacid dehydrogenase family.</text>
</comment>
<dbReference type="GO" id="GO:0030267">
    <property type="term" value="F:glyoxylate reductase (NADPH) activity"/>
    <property type="evidence" value="ECO:0007669"/>
    <property type="project" value="TreeGrafter"/>
</dbReference>
<evidence type="ECO:0000313" key="7">
    <source>
        <dbReference type="Proteomes" id="UP000824005"/>
    </source>
</evidence>
<dbReference type="AlphaFoldDB" id="A0A9D1YYL3"/>
<dbReference type="InterPro" id="IPR006139">
    <property type="entry name" value="D-isomer_2_OHA_DH_cat_dom"/>
</dbReference>
<dbReference type="PANTHER" id="PTHR10996">
    <property type="entry name" value="2-HYDROXYACID DEHYDROGENASE-RELATED"/>
    <property type="match status" value="1"/>
</dbReference>
<dbReference type="GO" id="GO:0016618">
    <property type="term" value="F:hydroxypyruvate reductase [NAD(P)H] activity"/>
    <property type="evidence" value="ECO:0007669"/>
    <property type="project" value="TreeGrafter"/>
</dbReference>
<proteinExistence type="inferred from homology"/>
<dbReference type="PANTHER" id="PTHR10996:SF283">
    <property type="entry name" value="GLYOXYLATE_HYDROXYPYRUVATE REDUCTASE B"/>
    <property type="match status" value="1"/>
</dbReference>
<evidence type="ECO:0000313" key="6">
    <source>
        <dbReference type="EMBL" id="HIY67701.1"/>
    </source>
</evidence>
<evidence type="ECO:0000259" key="5">
    <source>
        <dbReference type="Pfam" id="PF02826"/>
    </source>
</evidence>
<reference evidence="6" key="2">
    <citation type="submission" date="2021-04" db="EMBL/GenBank/DDBJ databases">
        <authorList>
            <person name="Gilroy R."/>
        </authorList>
    </citation>
    <scope>NUCLEOTIDE SEQUENCE</scope>
    <source>
        <strain evidence="6">ChiGjej1B1-98</strain>
    </source>
</reference>
<comment type="caution">
    <text evidence="6">The sequence shown here is derived from an EMBL/GenBank/DDBJ whole genome shotgun (WGS) entry which is preliminary data.</text>
</comment>
<evidence type="ECO:0000256" key="3">
    <source>
        <dbReference type="RuleBase" id="RU003719"/>
    </source>
</evidence>
<reference evidence="6" key="1">
    <citation type="journal article" date="2021" name="PeerJ">
        <title>Extensive microbial diversity within the chicken gut microbiome revealed by metagenomics and culture.</title>
        <authorList>
            <person name="Gilroy R."/>
            <person name="Ravi A."/>
            <person name="Getino M."/>
            <person name="Pursley I."/>
            <person name="Horton D.L."/>
            <person name="Alikhan N.F."/>
            <person name="Baker D."/>
            <person name="Gharbi K."/>
            <person name="Hall N."/>
            <person name="Watson M."/>
            <person name="Adriaenssens E.M."/>
            <person name="Foster-Nyarko E."/>
            <person name="Jarju S."/>
            <person name="Secka A."/>
            <person name="Antonio M."/>
            <person name="Oren A."/>
            <person name="Chaudhuri R.R."/>
            <person name="La Ragione R."/>
            <person name="Hildebrand F."/>
            <person name="Pallen M.J."/>
        </authorList>
    </citation>
    <scope>NUCLEOTIDE SEQUENCE</scope>
    <source>
        <strain evidence="6">ChiGjej1B1-98</strain>
    </source>
</reference>